<dbReference type="InterPro" id="IPR015943">
    <property type="entry name" value="WD40/YVTN_repeat-like_dom_sf"/>
</dbReference>
<reference evidence="2 3" key="1">
    <citation type="journal article" date="2022" name="Nat. Plants">
        <title>Genomes of leafy and leafless Platanthera orchids illuminate the evolution of mycoheterotrophy.</title>
        <authorList>
            <person name="Li M.H."/>
            <person name="Liu K.W."/>
            <person name="Li Z."/>
            <person name="Lu H.C."/>
            <person name="Ye Q.L."/>
            <person name="Zhang D."/>
            <person name="Wang J.Y."/>
            <person name="Li Y.F."/>
            <person name="Zhong Z.M."/>
            <person name="Liu X."/>
            <person name="Yu X."/>
            <person name="Liu D.K."/>
            <person name="Tu X.D."/>
            <person name="Liu B."/>
            <person name="Hao Y."/>
            <person name="Liao X.Y."/>
            <person name="Jiang Y.T."/>
            <person name="Sun W.H."/>
            <person name="Chen J."/>
            <person name="Chen Y.Q."/>
            <person name="Ai Y."/>
            <person name="Zhai J.W."/>
            <person name="Wu S.S."/>
            <person name="Zhou Z."/>
            <person name="Hsiao Y.Y."/>
            <person name="Wu W.L."/>
            <person name="Chen Y.Y."/>
            <person name="Lin Y.F."/>
            <person name="Hsu J.L."/>
            <person name="Li C.Y."/>
            <person name="Wang Z.W."/>
            <person name="Zhao X."/>
            <person name="Zhong W.Y."/>
            <person name="Ma X.K."/>
            <person name="Ma L."/>
            <person name="Huang J."/>
            <person name="Chen G.Z."/>
            <person name="Huang M.Z."/>
            <person name="Huang L."/>
            <person name="Peng D.H."/>
            <person name="Luo Y.B."/>
            <person name="Zou S.Q."/>
            <person name="Chen S.P."/>
            <person name="Lan S."/>
            <person name="Tsai W.C."/>
            <person name="Van de Peer Y."/>
            <person name="Liu Z.J."/>
        </authorList>
    </citation>
    <scope>NUCLEOTIDE SEQUENCE [LARGE SCALE GENOMIC DNA]</scope>
    <source>
        <strain evidence="2">Lor288</strain>
    </source>
</reference>
<name>A0ABR2LUS2_9ASPA</name>
<dbReference type="Pfam" id="PF00400">
    <property type="entry name" value="WD40"/>
    <property type="match status" value="1"/>
</dbReference>
<dbReference type="PROSITE" id="PS50082">
    <property type="entry name" value="WD_REPEATS_2"/>
    <property type="match status" value="1"/>
</dbReference>
<dbReference type="Proteomes" id="UP001412067">
    <property type="component" value="Unassembled WGS sequence"/>
</dbReference>
<keyword evidence="3" id="KW-1185">Reference proteome</keyword>
<gene>
    <name evidence="2" type="ORF">KSP40_PGU007756</name>
</gene>
<evidence type="ECO:0000313" key="2">
    <source>
        <dbReference type="EMBL" id="KAK8950647.1"/>
    </source>
</evidence>
<dbReference type="EMBL" id="JBBWWR010000015">
    <property type="protein sequence ID" value="KAK8950647.1"/>
    <property type="molecule type" value="Genomic_DNA"/>
</dbReference>
<accession>A0ABR2LUS2</accession>
<comment type="caution">
    <text evidence="2">The sequence shown here is derived from an EMBL/GenBank/DDBJ whole genome shotgun (WGS) entry which is preliminary data.</text>
</comment>
<dbReference type="SUPFAM" id="SSF50978">
    <property type="entry name" value="WD40 repeat-like"/>
    <property type="match status" value="1"/>
</dbReference>
<organism evidence="2 3">
    <name type="scientific">Platanthera guangdongensis</name>
    <dbReference type="NCBI Taxonomy" id="2320717"/>
    <lineage>
        <taxon>Eukaryota</taxon>
        <taxon>Viridiplantae</taxon>
        <taxon>Streptophyta</taxon>
        <taxon>Embryophyta</taxon>
        <taxon>Tracheophyta</taxon>
        <taxon>Spermatophyta</taxon>
        <taxon>Magnoliopsida</taxon>
        <taxon>Liliopsida</taxon>
        <taxon>Asparagales</taxon>
        <taxon>Orchidaceae</taxon>
        <taxon>Orchidoideae</taxon>
        <taxon>Orchideae</taxon>
        <taxon>Orchidinae</taxon>
        <taxon>Platanthera</taxon>
    </lineage>
</organism>
<dbReference type="PROSITE" id="PS50294">
    <property type="entry name" value="WD_REPEATS_REGION"/>
    <property type="match status" value="1"/>
</dbReference>
<dbReference type="Gene3D" id="2.130.10.10">
    <property type="entry name" value="YVTN repeat-like/Quinoprotein amine dehydrogenase"/>
    <property type="match status" value="1"/>
</dbReference>
<evidence type="ECO:0000256" key="1">
    <source>
        <dbReference type="PROSITE-ProRule" id="PRU00221"/>
    </source>
</evidence>
<feature type="repeat" description="WD" evidence="1">
    <location>
        <begin position="59"/>
        <end position="100"/>
    </location>
</feature>
<keyword evidence="1" id="KW-0853">WD repeat</keyword>
<protein>
    <submittedName>
        <fullName evidence="2">Uncharacterized protein</fullName>
    </submittedName>
</protein>
<dbReference type="SMART" id="SM00320">
    <property type="entry name" value="WD40"/>
    <property type="match status" value="1"/>
</dbReference>
<dbReference type="InterPro" id="IPR036322">
    <property type="entry name" value="WD40_repeat_dom_sf"/>
</dbReference>
<evidence type="ECO:0000313" key="3">
    <source>
        <dbReference type="Proteomes" id="UP001412067"/>
    </source>
</evidence>
<dbReference type="InterPro" id="IPR001680">
    <property type="entry name" value="WD40_rpt"/>
</dbReference>
<proteinExistence type="predicted"/>
<sequence length="130" mass="14334">MVAPPAVSLTKNYRCSPFLQKFYSGSAYAVSSDGSFMACACNAEIKLIETSNSSVRETLEGDKEEVTALILSPDDRFLVSASHSRLIRVWNLSSFKCIRDDAIFGLVRSEKMVVQIQICSEFNGAVLLEI</sequence>